<keyword evidence="6" id="KW-1185">Reference proteome</keyword>
<dbReference type="InterPro" id="IPR015889">
    <property type="entry name" value="Intradiol_dOase_core"/>
</dbReference>
<dbReference type="PANTHER" id="PTHR33711">
    <property type="entry name" value="DIOXYGENASE, PUTATIVE (AFU_ORTHOLOGUE AFUA_2G02910)-RELATED"/>
    <property type="match status" value="1"/>
</dbReference>
<evidence type="ECO:0000256" key="3">
    <source>
        <dbReference type="ARBA" id="ARBA00023002"/>
    </source>
</evidence>
<dbReference type="EMBL" id="JBEXAE010000008">
    <property type="protein sequence ID" value="MET6991783.1"/>
    <property type="molecule type" value="Genomic_DNA"/>
</dbReference>
<dbReference type="Pfam" id="PF00775">
    <property type="entry name" value="Dioxygenase_C"/>
    <property type="match status" value="1"/>
</dbReference>
<keyword evidence="2" id="KW-0223">Dioxygenase</keyword>
<proteinExistence type="inferred from homology"/>
<gene>
    <name evidence="5" type="ORF">ABXZ36_14125</name>
</gene>
<sequence length="259" mass="28756">MIGGGCDGCELMYVGMPKNIAAVDTSAGWSEVGHKLLMTGTVFKFGGKIPAPNVIIYYWQTDSNGFYSPVKGMDAKARRHGHLRGWVKTDNKGHYAIYTIRPAPYPKDVMPSHIHTSIKEPNITNEYYIDEFVFDDDPLLLPAWKKNPPENRGGSGLLRVMLSNNLQIAEHNIVLGLNIPNYPEKPAYGKQPGLEIGEDQPSFTPYMPWGQTKAPKPVLFVSMGATMSSSILRATTLTGKVLSSGWCIWNRKEKTVTRI</sequence>
<evidence type="ECO:0000313" key="6">
    <source>
        <dbReference type="Proteomes" id="UP001549799"/>
    </source>
</evidence>
<dbReference type="SUPFAM" id="SSF49482">
    <property type="entry name" value="Aromatic compound dioxygenase"/>
    <property type="match status" value="1"/>
</dbReference>
<comment type="similarity">
    <text evidence="1">Belongs to the intradiol ring-cleavage dioxygenase family.</text>
</comment>
<dbReference type="Proteomes" id="UP001549799">
    <property type="component" value="Unassembled WGS sequence"/>
</dbReference>
<dbReference type="RefSeq" id="WP_354616329.1">
    <property type="nucleotide sequence ID" value="NZ_JBEXAE010000008.1"/>
</dbReference>
<evidence type="ECO:0000259" key="4">
    <source>
        <dbReference type="Pfam" id="PF00775"/>
    </source>
</evidence>
<dbReference type="InterPro" id="IPR000627">
    <property type="entry name" value="Intradiol_dOase_C"/>
</dbReference>
<feature type="domain" description="Intradiol ring-cleavage dioxygenases" evidence="4">
    <location>
        <begin position="27"/>
        <end position="140"/>
    </location>
</feature>
<dbReference type="PANTHER" id="PTHR33711:SF10">
    <property type="entry name" value="INTRADIOL RING-CLEAVAGE DIOXYGENASES DOMAIN-CONTAINING PROTEIN"/>
    <property type="match status" value="1"/>
</dbReference>
<keyword evidence="3" id="KW-0560">Oxidoreductase</keyword>
<dbReference type="InterPro" id="IPR050770">
    <property type="entry name" value="Intradiol_RC_Dioxygenase"/>
</dbReference>
<comment type="caution">
    <text evidence="5">The sequence shown here is derived from an EMBL/GenBank/DDBJ whole genome shotgun (WGS) entry which is preliminary data.</text>
</comment>
<dbReference type="Gene3D" id="2.60.130.10">
    <property type="entry name" value="Aromatic compound dioxygenase"/>
    <property type="match status" value="1"/>
</dbReference>
<organism evidence="5 6">
    <name type="scientific">Sediminicola arcticus</name>
    <dbReference type="NCBI Taxonomy" id="1574308"/>
    <lineage>
        <taxon>Bacteria</taxon>
        <taxon>Pseudomonadati</taxon>
        <taxon>Bacteroidota</taxon>
        <taxon>Flavobacteriia</taxon>
        <taxon>Flavobacteriales</taxon>
        <taxon>Flavobacteriaceae</taxon>
        <taxon>Sediminicola</taxon>
    </lineage>
</organism>
<name>A0ABV2SX98_9FLAO</name>
<reference evidence="5 6" key="1">
    <citation type="submission" date="2024-07" db="EMBL/GenBank/DDBJ databases">
        <title>The genome sequence of type strain Sediminicola arcticus GDMCC 1.2805.</title>
        <authorList>
            <person name="Liu Y."/>
        </authorList>
    </citation>
    <scope>NUCLEOTIDE SEQUENCE [LARGE SCALE GENOMIC DNA]</scope>
    <source>
        <strain evidence="5 6">GDMCC 1.2805</strain>
    </source>
</reference>
<accession>A0ABV2SX98</accession>
<evidence type="ECO:0000256" key="2">
    <source>
        <dbReference type="ARBA" id="ARBA00022964"/>
    </source>
</evidence>
<evidence type="ECO:0000256" key="1">
    <source>
        <dbReference type="ARBA" id="ARBA00007825"/>
    </source>
</evidence>
<protein>
    <recommendedName>
        <fullName evidence="4">Intradiol ring-cleavage dioxygenases domain-containing protein</fullName>
    </recommendedName>
</protein>
<evidence type="ECO:0000313" key="5">
    <source>
        <dbReference type="EMBL" id="MET6991783.1"/>
    </source>
</evidence>